<proteinExistence type="predicted"/>
<name>A0A842FX14_9LIST</name>
<organism evidence="1 2">
    <name type="scientific">Listeria booriae</name>
    <dbReference type="NCBI Taxonomy" id="1552123"/>
    <lineage>
        <taxon>Bacteria</taxon>
        <taxon>Bacillati</taxon>
        <taxon>Bacillota</taxon>
        <taxon>Bacilli</taxon>
        <taxon>Bacillales</taxon>
        <taxon>Listeriaceae</taxon>
        <taxon>Listeria</taxon>
    </lineage>
</organism>
<dbReference type="Gene3D" id="1.10.8.200">
    <property type="entry name" value="Replisome organizer (g39p helicase loader/inhibitor protein)"/>
    <property type="match status" value="1"/>
</dbReference>
<gene>
    <name evidence="1" type="ORF">HCB69_15945</name>
</gene>
<evidence type="ECO:0000313" key="1">
    <source>
        <dbReference type="EMBL" id="MBC2285868.1"/>
    </source>
</evidence>
<dbReference type="RefSeq" id="WP_185655468.1">
    <property type="nucleotide sequence ID" value="NZ_JAARZS010000065.1"/>
</dbReference>
<comment type="caution">
    <text evidence="1">The sequence shown here is derived from an EMBL/GenBank/DDBJ whole genome shotgun (WGS) entry which is preliminary data.</text>
</comment>
<dbReference type="Proteomes" id="UP000585696">
    <property type="component" value="Unassembled WGS sequence"/>
</dbReference>
<accession>A0A842FX14</accession>
<evidence type="ECO:0000313" key="2">
    <source>
        <dbReference type="Proteomes" id="UP000585696"/>
    </source>
</evidence>
<evidence type="ECO:0008006" key="3">
    <source>
        <dbReference type="Google" id="ProtNLM"/>
    </source>
</evidence>
<dbReference type="EMBL" id="JAARZS010000065">
    <property type="protein sequence ID" value="MBC2285868.1"/>
    <property type="molecule type" value="Genomic_DNA"/>
</dbReference>
<protein>
    <recommendedName>
        <fullName evidence="3">Replicative helicase inhibitor G39P N-terminal domain-containing protein</fullName>
    </recommendedName>
</protein>
<sequence>MTPDEIQDVIKSVAVAYRNFDTNETHLKLWADMLRNGDYEKTRITLEKHIASNRFPPSVAEILVKPNDSFLQTEKILQERKKKIESNNNCLDIDDFSIPEVIKRAILERNNKKPYKCPTSEEEYARRALIASQKETMTRERMNYDKS</sequence>
<dbReference type="AlphaFoldDB" id="A0A842FX14"/>
<reference evidence="1 2" key="1">
    <citation type="submission" date="2020-03" db="EMBL/GenBank/DDBJ databases">
        <title>Soil Listeria distribution.</title>
        <authorList>
            <person name="Liao J."/>
            <person name="Wiedmann M."/>
        </authorList>
    </citation>
    <scope>NUCLEOTIDE SEQUENCE [LARGE SCALE GENOMIC DNA]</scope>
    <source>
        <strain evidence="1 2">FSL L7-0054</strain>
    </source>
</reference>